<organism evidence="1 2">
    <name type="scientific">Claviceps humidiphila</name>
    <dbReference type="NCBI Taxonomy" id="1294629"/>
    <lineage>
        <taxon>Eukaryota</taxon>
        <taxon>Fungi</taxon>
        <taxon>Dikarya</taxon>
        <taxon>Ascomycota</taxon>
        <taxon>Pezizomycotina</taxon>
        <taxon>Sordariomycetes</taxon>
        <taxon>Hypocreomycetidae</taxon>
        <taxon>Hypocreales</taxon>
        <taxon>Clavicipitaceae</taxon>
        <taxon>Claviceps</taxon>
    </lineage>
</organism>
<dbReference type="Proteomes" id="UP000732380">
    <property type="component" value="Unassembled WGS sequence"/>
</dbReference>
<sequence length="120" mass="13326">MKHSIDLDDAGLDSFSCNTLYCSVRIDLPSFNFWGQIGWDSGGRLIGALQLFFMDQFHPFLVRMRIAALQSEVLSKNRPASGFVRSRRSKVTVVKDPSGEWKLGKTRVVRARSGSASSAS</sequence>
<evidence type="ECO:0000313" key="1">
    <source>
        <dbReference type="EMBL" id="KAG6122362.1"/>
    </source>
</evidence>
<reference evidence="1 2" key="1">
    <citation type="journal article" date="2020" name="bioRxiv">
        <title>Whole genome comparisons of ergot fungi reveals the divergence and evolution of species within the genus Claviceps are the result of varying mechanisms driving genome evolution and host range expansion.</title>
        <authorList>
            <person name="Wyka S.A."/>
            <person name="Mondo S.J."/>
            <person name="Liu M."/>
            <person name="Dettman J."/>
            <person name="Nalam V."/>
            <person name="Broders K.D."/>
        </authorList>
    </citation>
    <scope>NUCLEOTIDE SEQUENCE [LARGE SCALE GENOMIC DNA]</scope>
    <source>
        <strain evidence="1 2">LM576</strain>
    </source>
</reference>
<name>A0A9P7QBP2_9HYPO</name>
<proteinExistence type="predicted"/>
<comment type="caution">
    <text evidence="1">The sequence shown here is derived from an EMBL/GenBank/DDBJ whole genome shotgun (WGS) entry which is preliminary data.</text>
</comment>
<keyword evidence="2" id="KW-1185">Reference proteome</keyword>
<evidence type="ECO:0000313" key="2">
    <source>
        <dbReference type="Proteomes" id="UP000732380"/>
    </source>
</evidence>
<gene>
    <name evidence="1" type="ORF">E4U13_002520</name>
</gene>
<accession>A0A9P7QBP2</accession>
<protein>
    <submittedName>
        <fullName evidence="1">Uncharacterized protein</fullName>
    </submittedName>
</protein>
<dbReference type="EMBL" id="SRQM01000021">
    <property type="protein sequence ID" value="KAG6122362.1"/>
    <property type="molecule type" value="Genomic_DNA"/>
</dbReference>
<dbReference type="AlphaFoldDB" id="A0A9P7QBP2"/>